<feature type="region of interest" description="Disordered" evidence="2">
    <location>
        <begin position="67"/>
        <end position="107"/>
    </location>
</feature>
<proteinExistence type="inferred from homology"/>
<comment type="similarity">
    <text evidence="1">Belongs to the PPP4R2 family.</text>
</comment>
<dbReference type="InterPro" id="IPR015267">
    <property type="entry name" value="PPP4R2"/>
</dbReference>
<dbReference type="GO" id="GO:0005634">
    <property type="term" value="C:nucleus"/>
    <property type="evidence" value="ECO:0007669"/>
    <property type="project" value="TreeGrafter"/>
</dbReference>
<dbReference type="EMBL" id="JAVHJO010000006">
    <property type="protein sequence ID" value="KAK6539349.1"/>
    <property type="molecule type" value="Genomic_DNA"/>
</dbReference>
<sequence>MKSDEELDALVNQIALDNTIPLEEWPDVLEYMLKRLDHIAYNSFPLPKPPPLLAPRPPISISRESTVLVQPPEEQDSQGPPNANSNSLTEAATENHESTTTIEDPTIDVEATQPDATIQVPASQEATQSLPSTQSTTIPSTQILTDGVANHVNSTDGEKFMPPALLTSLTNLTNLLSTTFTNAPPHTIQRFAELLLKPTKHYRSLAKFLRACHRVVSVASGIDKFPLPVSHDGAHAPSNAIPIGSGLVNDNDEASGATLTPIPWASAREYVANQNGDAAGSPVSDEGVAGLIAGTGEEGISQGELLRKEQEAGVVPLSQAGGPLEGSGNTPGEATGVHVGGPPELDAADVGPQPEGTVFGEKPAEEKLGDAMDVDEKVEEKKEDA</sequence>
<protein>
    <submittedName>
        <fullName evidence="3">Uncharacterized protein</fullName>
    </submittedName>
</protein>
<keyword evidence="4" id="KW-1185">Reference proteome</keyword>
<organism evidence="3 4">
    <name type="scientific">Orbilia ellipsospora</name>
    <dbReference type="NCBI Taxonomy" id="2528407"/>
    <lineage>
        <taxon>Eukaryota</taxon>
        <taxon>Fungi</taxon>
        <taxon>Dikarya</taxon>
        <taxon>Ascomycota</taxon>
        <taxon>Pezizomycotina</taxon>
        <taxon>Orbiliomycetes</taxon>
        <taxon>Orbiliales</taxon>
        <taxon>Orbiliaceae</taxon>
        <taxon>Orbilia</taxon>
    </lineage>
</organism>
<evidence type="ECO:0000256" key="2">
    <source>
        <dbReference type="SAM" id="MobiDB-lite"/>
    </source>
</evidence>
<dbReference type="PANTHER" id="PTHR16487">
    <property type="entry name" value="PPP4R2-RELATED PROTEIN"/>
    <property type="match status" value="1"/>
</dbReference>
<reference evidence="3 4" key="1">
    <citation type="submission" date="2019-10" db="EMBL/GenBank/DDBJ databases">
        <authorList>
            <person name="Palmer J.M."/>
        </authorList>
    </citation>
    <scope>NUCLEOTIDE SEQUENCE [LARGE SCALE GENOMIC DNA]</scope>
    <source>
        <strain evidence="3 4">TWF694</strain>
    </source>
</reference>
<accession>A0AAV9XB81</accession>
<feature type="compositionally biased region" description="Polar residues" evidence="2">
    <location>
        <begin position="77"/>
        <end position="103"/>
    </location>
</feature>
<evidence type="ECO:0000256" key="1">
    <source>
        <dbReference type="ARBA" id="ARBA00009207"/>
    </source>
</evidence>
<feature type="compositionally biased region" description="Basic and acidic residues" evidence="2">
    <location>
        <begin position="362"/>
        <end position="385"/>
    </location>
</feature>
<feature type="region of interest" description="Disordered" evidence="2">
    <location>
        <begin position="318"/>
        <end position="385"/>
    </location>
</feature>
<evidence type="ECO:0000313" key="3">
    <source>
        <dbReference type="EMBL" id="KAK6539349.1"/>
    </source>
</evidence>
<dbReference type="GO" id="GO:0030289">
    <property type="term" value="C:protein phosphatase 4 complex"/>
    <property type="evidence" value="ECO:0007669"/>
    <property type="project" value="InterPro"/>
</dbReference>
<name>A0AAV9XB81_9PEZI</name>
<dbReference type="GO" id="GO:0005737">
    <property type="term" value="C:cytoplasm"/>
    <property type="evidence" value="ECO:0007669"/>
    <property type="project" value="TreeGrafter"/>
</dbReference>
<comment type="caution">
    <text evidence="3">The sequence shown here is derived from an EMBL/GenBank/DDBJ whole genome shotgun (WGS) entry which is preliminary data.</text>
</comment>
<dbReference type="Proteomes" id="UP001365542">
    <property type="component" value="Unassembled WGS sequence"/>
</dbReference>
<dbReference type="Pfam" id="PF09184">
    <property type="entry name" value="PPP4R2"/>
    <property type="match status" value="1"/>
</dbReference>
<dbReference type="PANTHER" id="PTHR16487:SF0">
    <property type="entry name" value="PROTEIN PHOSPHATASE 4 REGULATORY SUBUNIT 2-RELATED"/>
    <property type="match status" value="1"/>
</dbReference>
<dbReference type="AlphaFoldDB" id="A0AAV9XB81"/>
<dbReference type="GO" id="GO:0019888">
    <property type="term" value="F:protein phosphatase regulator activity"/>
    <property type="evidence" value="ECO:0007669"/>
    <property type="project" value="InterPro"/>
</dbReference>
<gene>
    <name evidence="3" type="ORF">TWF694_009579</name>
</gene>
<evidence type="ECO:0000313" key="4">
    <source>
        <dbReference type="Proteomes" id="UP001365542"/>
    </source>
</evidence>